<comment type="caution">
    <text evidence="3">The sequence shown here is derived from an EMBL/GenBank/DDBJ whole genome shotgun (WGS) entry which is preliminary data.</text>
</comment>
<sequence length="244" mass="26934">MTKLTGTAYPEDVATLPFVELATGSLAGILSWDELDEVWQRVGEDVGSGWYLYRSGEPPAGSTATEDEFKAHIKSLDTHLRATHERAYCGVVYVDSVTEPTLVKIFDPESLTSLCNIYGKTPLHGWVISRLKPVNLKAMEEADADFQRHEQGQFLPAVPEIMETGRHYSGEIADTLDARRMGCPLPIINTCRALKRLSSGQVLEVVTIEPGALNDIDYICRQTGGSLVALEQASFGYSFYICRT</sequence>
<organism evidence="3 4">
    <name type="scientific">Thiogranum longum</name>
    <dbReference type="NCBI Taxonomy" id="1537524"/>
    <lineage>
        <taxon>Bacteria</taxon>
        <taxon>Pseudomonadati</taxon>
        <taxon>Pseudomonadota</taxon>
        <taxon>Gammaproteobacteria</taxon>
        <taxon>Chromatiales</taxon>
        <taxon>Ectothiorhodospiraceae</taxon>
        <taxon>Thiogranum</taxon>
    </lineage>
</organism>
<evidence type="ECO:0000259" key="2">
    <source>
        <dbReference type="Pfam" id="PF01206"/>
    </source>
</evidence>
<dbReference type="PANTHER" id="PTHR33279:SF6">
    <property type="entry name" value="SULFUR CARRIER PROTEIN YEDF-RELATED"/>
    <property type="match status" value="1"/>
</dbReference>
<dbReference type="Gene3D" id="3.30.110.40">
    <property type="entry name" value="TusA-like domain"/>
    <property type="match status" value="1"/>
</dbReference>
<name>A0A4V2PH19_9GAMM</name>
<gene>
    <name evidence="3" type="ORF">DFR30_2319</name>
</gene>
<dbReference type="InterPro" id="IPR001455">
    <property type="entry name" value="TusA-like"/>
</dbReference>
<dbReference type="EMBL" id="SMFX01000001">
    <property type="protein sequence ID" value="TCK19026.1"/>
    <property type="molecule type" value="Genomic_DNA"/>
</dbReference>
<keyword evidence="4" id="KW-1185">Reference proteome</keyword>
<protein>
    <submittedName>
        <fullName evidence="3">TusA-related sulfurtransferase</fullName>
    </submittedName>
</protein>
<dbReference type="PANTHER" id="PTHR33279">
    <property type="entry name" value="SULFUR CARRIER PROTEIN YEDF-RELATED"/>
    <property type="match status" value="1"/>
</dbReference>
<dbReference type="AlphaFoldDB" id="A0A4V2PH19"/>
<reference evidence="3 4" key="1">
    <citation type="submission" date="2019-03" db="EMBL/GenBank/DDBJ databases">
        <title>Genomic Encyclopedia of Type Strains, Phase IV (KMG-IV): sequencing the most valuable type-strain genomes for metagenomic binning, comparative biology and taxonomic classification.</title>
        <authorList>
            <person name="Goeker M."/>
        </authorList>
    </citation>
    <scope>NUCLEOTIDE SEQUENCE [LARGE SCALE GENOMIC DNA]</scope>
    <source>
        <strain evidence="3 4">DSM 19610</strain>
    </source>
</reference>
<accession>A0A4V2PH19</accession>
<feature type="domain" description="UPF0033" evidence="2">
    <location>
        <begin position="175"/>
        <end position="242"/>
    </location>
</feature>
<dbReference type="SUPFAM" id="SSF64307">
    <property type="entry name" value="SirA-like"/>
    <property type="match status" value="1"/>
</dbReference>
<evidence type="ECO:0000313" key="3">
    <source>
        <dbReference type="EMBL" id="TCK19026.1"/>
    </source>
</evidence>
<evidence type="ECO:0000256" key="1">
    <source>
        <dbReference type="ARBA" id="ARBA00008984"/>
    </source>
</evidence>
<dbReference type="Pfam" id="PF01206">
    <property type="entry name" value="TusA"/>
    <property type="match status" value="1"/>
</dbReference>
<comment type="similarity">
    <text evidence="1">Belongs to the sulfur carrier protein TusA family.</text>
</comment>
<dbReference type="RefSeq" id="WP_207891887.1">
    <property type="nucleotide sequence ID" value="NZ_SMFX01000001.1"/>
</dbReference>
<dbReference type="GO" id="GO:0016740">
    <property type="term" value="F:transferase activity"/>
    <property type="evidence" value="ECO:0007669"/>
    <property type="project" value="UniProtKB-KW"/>
</dbReference>
<proteinExistence type="inferred from homology"/>
<dbReference type="CDD" id="cd00291">
    <property type="entry name" value="SirA_YedF_YeeD"/>
    <property type="match status" value="1"/>
</dbReference>
<keyword evidence="3" id="KW-0808">Transferase</keyword>
<evidence type="ECO:0000313" key="4">
    <source>
        <dbReference type="Proteomes" id="UP000295707"/>
    </source>
</evidence>
<dbReference type="InterPro" id="IPR036868">
    <property type="entry name" value="TusA-like_sf"/>
</dbReference>
<dbReference type="Proteomes" id="UP000295707">
    <property type="component" value="Unassembled WGS sequence"/>
</dbReference>